<name>A0A840J376_9PSEU</name>
<comment type="caution">
    <text evidence="2">The sequence shown here is derived from an EMBL/GenBank/DDBJ whole genome shotgun (WGS) entry which is preliminary data.</text>
</comment>
<feature type="compositionally biased region" description="Basic and acidic residues" evidence="1">
    <location>
        <begin position="1"/>
        <end position="17"/>
    </location>
</feature>
<evidence type="ECO:0000313" key="3">
    <source>
        <dbReference type="Proteomes" id="UP000581769"/>
    </source>
</evidence>
<evidence type="ECO:0000256" key="1">
    <source>
        <dbReference type="SAM" id="MobiDB-lite"/>
    </source>
</evidence>
<evidence type="ECO:0000313" key="2">
    <source>
        <dbReference type="EMBL" id="MBB4689516.1"/>
    </source>
</evidence>
<gene>
    <name evidence="2" type="ORF">BJY18_007001</name>
</gene>
<protein>
    <submittedName>
        <fullName evidence="2">Uncharacterized protein</fullName>
    </submittedName>
</protein>
<sequence>MESLDRSETPDGSEKPDSSAPAPERGVRSLRRQPVQQLATSVVATIQHRRGQIARMFRKENST</sequence>
<dbReference type="AlphaFoldDB" id="A0A840J376"/>
<organism evidence="2 3">
    <name type="scientific">Amycolatopsis jiangsuensis</name>
    <dbReference type="NCBI Taxonomy" id="1181879"/>
    <lineage>
        <taxon>Bacteria</taxon>
        <taxon>Bacillati</taxon>
        <taxon>Actinomycetota</taxon>
        <taxon>Actinomycetes</taxon>
        <taxon>Pseudonocardiales</taxon>
        <taxon>Pseudonocardiaceae</taxon>
        <taxon>Amycolatopsis</taxon>
    </lineage>
</organism>
<keyword evidence="3" id="KW-1185">Reference proteome</keyword>
<dbReference type="RefSeq" id="WP_184784043.1">
    <property type="nucleotide sequence ID" value="NZ_JACHMG010000001.1"/>
</dbReference>
<accession>A0A840J376</accession>
<reference evidence="2 3" key="1">
    <citation type="submission" date="2020-08" db="EMBL/GenBank/DDBJ databases">
        <title>Sequencing the genomes of 1000 actinobacteria strains.</title>
        <authorList>
            <person name="Klenk H.-P."/>
        </authorList>
    </citation>
    <scope>NUCLEOTIDE SEQUENCE [LARGE SCALE GENOMIC DNA]</scope>
    <source>
        <strain evidence="2 3">DSM 45859</strain>
    </source>
</reference>
<dbReference type="Proteomes" id="UP000581769">
    <property type="component" value="Unassembled WGS sequence"/>
</dbReference>
<proteinExistence type="predicted"/>
<dbReference type="EMBL" id="JACHMG010000001">
    <property type="protein sequence ID" value="MBB4689516.1"/>
    <property type="molecule type" value="Genomic_DNA"/>
</dbReference>
<feature type="region of interest" description="Disordered" evidence="1">
    <location>
        <begin position="1"/>
        <end position="36"/>
    </location>
</feature>